<dbReference type="EMBL" id="SIMR01000007">
    <property type="protein sequence ID" value="TBC02148.1"/>
    <property type="molecule type" value="Genomic_DNA"/>
</dbReference>
<dbReference type="Proteomes" id="UP000294215">
    <property type="component" value="Unassembled WGS sequence"/>
</dbReference>
<dbReference type="AlphaFoldDB" id="A0AAE8Q5M2"/>
<evidence type="ECO:0000313" key="5">
    <source>
        <dbReference type="Proteomes" id="UP000294215"/>
    </source>
</evidence>
<dbReference type="CDD" id="cd00586">
    <property type="entry name" value="4HBT"/>
    <property type="match status" value="1"/>
</dbReference>
<accession>A0AAE8Q5M2</accession>
<dbReference type="Proteomes" id="UP000661163">
    <property type="component" value="Unassembled WGS sequence"/>
</dbReference>
<comment type="caution">
    <text evidence="3">The sequence shown here is derived from an EMBL/GenBank/DDBJ whole genome shotgun (WGS) entry which is preliminary data.</text>
</comment>
<reference evidence="4 5" key="1">
    <citation type="submission" date="2019-02" db="EMBL/GenBank/DDBJ databases">
        <title>The genomic architecture of introgression among sibling species of bacteria.</title>
        <authorList>
            <person name="Cavassim M.I.A."/>
            <person name="Moeskjaer S."/>
            <person name="Moslemi C."/>
            <person name="Fields B."/>
            <person name="Bachmann A."/>
            <person name="Vilhjalmsson B."/>
            <person name="Schierup M.H."/>
            <person name="Young J.P.W."/>
            <person name="Andersen S.U."/>
        </authorList>
    </citation>
    <scope>NUCLEOTIDE SEQUENCE [LARGE SCALE GENOMIC DNA]</scope>
    <source>
        <strain evidence="3 4">SM42</strain>
        <strain evidence="2 5">SM92</strain>
    </source>
</reference>
<reference evidence="1 6" key="2">
    <citation type="submission" date="2019-12" db="EMBL/GenBank/DDBJ databases">
        <title>Rhizobium genotypes associated with high levels of biological nitrogen fixation by grain legumes in a temperate-maritime cropping system.</title>
        <authorList>
            <person name="Maluk M."/>
            <person name="Francesc Ferrando Molina F."/>
            <person name="Lopez Del Egido L."/>
            <person name="Lafos M."/>
            <person name="Langarica-Fuentes A."/>
            <person name="Gebre Yohannes G."/>
            <person name="Young M.W."/>
            <person name="Martin P."/>
            <person name="Gantlett R."/>
            <person name="Kenicer G."/>
            <person name="Hawes C."/>
            <person name="Begg G.S."/>
            <person name="Quilliam R.S."/>
            <person name="Squire G.R."/>
            <person name="Poole P.S."/>
            <person name="Young P.W."/>
            <person name="Iannetta P.M."/>
            <person name="James E.K."/>
        </authorList>
    </citation>
    <scope>NUCLEOTIDE SEQUENCE [LARGE SCALE GENOMIC DNA]</scope>
    <source>
        <strain evidence="1 6">JHI985</strain>
    </source>
</reference>
<evidence type="ECO:0000313" key="6">
    <source>
        <dbReference type="Proteomes" id="UP000661163"/>
    </source>
</evidence>
<organism evidence="3 4">
    <name type="scientific">Rhizobium ruizarguesonis</name>
    <dbReference type="NCBI Taxonomy" id="2081791"/>
    <lineage>
        <taxon>Bacteria</taxon>
        <taxon>Pseudomonadati</taxon>
        <taxon>Pseudomonadota</taxon>
        <taxon>Alphaproteobacteria</taxon>
        <taxon>Hyphomicrobiales</taxon>
        <taxon>Rhizobiaceae</taxon>
        <taxon>Rhizobium/Agrobacterium group</taxon>
        <taxon>Rhizobium</taxon>
    </lineage>
</organism>
<sequence length="90" mass="10054">MSERSGPSKRSAYKIFRIVGTRWSDNDIYGHMNNVVHYSLFDTAVNGFLIENGALDISQGREVFVVVESGCRYHAEMAFPEVVTAIPSVI</sequence>
<name>A0AAE8Q5M2_9HYPH</name>
<evidence type="ECO:0000313" key="2">
    <source>
        <dbReference type="EMBL" id="TBC02148.1"/>
    </source>
</evidence>
<evidence type="ECO:0000313" key="4">
    <source>
        <dbReference type="Proteomes" id="UP000291892"/>
    </source>
</evidence>
<dbReference type="Proteomes" id="UP000291892">
    <property type="component" value="Unassembled WGS sequence"/>
</dbReference>
<proteinExistence type="predicted"/>
<dbReference type="EMBL" id="WUFC01000025">
    <property type="protein sequence ID" value="NEI51161.1"/>
    <property type="molecule type" value="Genomic_DNA"/>
</dbReference>
<evidence type="ECO:0000313" key="1">
    <source>
        <dbReference type="EMBL" id="NEI51161.1"/>
    </source>
</evidence>
<gene>
    <name evidence="3" type="ORF">ELG94_37950</name>
    <name evidence="2" type="ORF">ELH40_36540</name>
    <name evidence="1" type="ORF">GR217_26220</name>
</gene>
<evidence type="ECO:0000313" key="3">
    <source>
        <dbReference type="EMBL" id="TBF01299.1"/>
    </source>
</evidence>
<dbReference type="SUPFAM" id="SSF54637">
    <property type="entry name" value="Thioesterase/thiol ester dehydrase-isomerase"/>
    <property type="match status" value="1"/>
</dbReference>
<dbReference type="Pfam" id="PF13279">
    <property type="entry name" value="4HBT_2"/>
    <property type="match status" value="1"/>
</dbReference>
<dbReference type="EMBL" id="SIKX01000007">
    <property type="protein sequence ID" value="TBF01299.1"/>
    <property type="molecule type" value="Genomic_DNA"/>
</dbReference>
<dbReference type="RefSeq" id="WP_085065870.1">
    <property type="nucleotide sequence ID" value="NZ_CP088108.1"/>
</dbReference>
<dbReference type="InterPro" id="IPR029069">
    <property type="entry name" value="HotDog_dom_sf"/>
</dbReference>
<protein>
    <submittedName>
        <fullName evidence="3">Acyl-CoA thioesterase</fullName>
    </submittedName>
</protein>
<dbReference type="Gene3D" id="3.10.129.10">
    <property type="entry name" value="Hotdog Thioesterase"/>
    <property type="match status" value="1"/>
</dbReference>